<evidence type="ECO:0000313" key="2">
    <source>
        <dbReference type="RefSeq" id="XP_025406051.1"/>
    </source>
</evidence>
<dbReference type="RefSeq" id="XP_025406051.1">
    <property type="nucleotide sequence ID" value="XM_025550266.1"/>
</dbReference>
<dbReference type="PANTHER" id="PTHR31511:SF12">
    <property type="entry name" value="RHO TERMINATION FACTOR N-TERMINAL DOMAIN-CONTAINING PROTEIN"/>
    <property type="match status" value="1"/>
</dbReference>
<name>A0A8B8F600_9HEMI</name>
<dbReference type="InterPro" id="IPR023211">
    <property type="entry name" value="DNA_pol_palm_dom_sf"/>
</dbReference>
<reference evidence="2" key="1">
    <citation type="submission" date="2025-08" db="UniProtKB">
        <authorList>
            <consortium name="RefSeq"/>
        </authorList>
    </citation>
    <scope>IDENTIFICATION</scope>
</reference>
<keyword evidence="1" id="KW-1185">Reference proteome</keyword>
<dbReference type="GeneID" id="112680227"/>
<protein>
    <submittedName>
        <fullName evidence="2">Uncharacterized protein LOC112680227</fullName>
    </submittedName>
</protein>
<proteinExistence type="predicted"/>
<dbReference type="Gene3D" id="3.90.1600.10">
    <property type="entry name" value="Palm domain of DNA polymerase"/>
    <property type="match status" value="1"/>
</dbReference>
<dbReference type="PANTHER" id="PTHR31511">
    <property type="entry name" value="PROTEIN CBG23764"/>
    <property type="match status" value="1"/>
</dbReference>
<dbReference type="GO" id="GO:0071897">
    <property type="term" value="P:DNA biosynthetic process"/>
    <property type="evidence" value="ECO:0007669"/>
    <property type="project" value="UniProtKB-ARBA"/>
</dbReference>
<accession>A0A8B8F600</accession>
<dbReference type="Proteomes" id="UP000694846">
    <property type="component" value="Unplaced"/>
</dbReference>
<sequence length="190" mass="22218">MKNKYDKNISLIYTDTDSLLYRIKTNDFFNDLKYDLLKHFDTSNYPHNHSCFNSNNESIPGYFKDELKSEIMTEFVSLRSRLYAYTVNGVEYKRAKGVKKYIVKKQMSFDNYKNILYSFINQNENNTVGGDSSKIIENRNINLIQSTKHQVYSKSVSKVVLSANDDKRVILKGDVRVCTLPYGHYKLKNT</sequence>
<evidence type="ECO:0000313" key="1">
    <source>
        <dbReference type="Proteomes" id="UP000694846"/>
    </source>
</evidence>
<dbReference type="SUPFAM" id="SSF56672">
    <property type="entry name" value="DNA/RNA polymerases"/>
    <property type="match status" value="1"/>
</dbReference>
<dbReference type="AlphaFoldDB" id="A0A8B8F600"/>
<dbReference type="InterPro" id="IPR043502">
    <property type="entry name" value="DNA/RNA_pol_sf"/>
</dbReference>
<dbReference type="OrthoDB" id="6600300at2759"/>
<gene>
    <name evidence="2" type="primary">LOC112680227</name>
</gene>
<organism evidence="1 2">
    <name type="scientific">Sipha flava</name>
    <name type="common">yellow sugarcane aphid</name>
    <dbReference type="NCBI Taxonomy" id="143950"/>
    <lineage>
        <taxon>Eukaryota</taxon>
        <taxon>Metazoa</taxon>
        <taxon>Ecdysozoa</taxon>
        <taxon>Arthropoda</taxon>
        <taxon>Hexapoda</taxon>
        <taxon>Insecta</taxon>
        <taxon>Pterygota</taxon>
        <taxon>Neoptera</taxon>
        <taxon>Paraneoptera</taxon>
        <taxon>Hemiptera</taxon>
        <taxon>Sternorrhyncha</taxon>
        <taxon>Aphidomorpha</taxon>
        <taxon>Aphidoidea</taxon>
        <taxon>Aphididae</taxon>
        <taxon>Sipha</taxon>
    </lineage>
</organism>